<evidence type="ECO:0000313" key="2">
    <source>
        <dbReference type="Proteomes" id="UP000054485"/>
    </source>
</evidence>
<evidence type="ECO:0000313" key="1">
    <source>
        <dbReference type="EMBL" id="KIK39119.1"/>
    </source>
</evidence>
<sequence>MNHLLVPPINRLPVELLQQVFLLILNDDPENPSIFSYGDTHIAVDVTSPPLLLTHVCRLWRDVAHSTTAIWSRIHVALPGRIKPLQPFLPSLLEVWLARSGHRPLSLSIVSEQLCYSRDTEVRYLPWLRPYKSGADRQLLEILLSAKGRWESVAIMSPDICDWSDNIDTPRLRTLKCFRREFKGLNAPNLHRLHIFNRSDFPATPTCKNICHLRLQHTTVNAIRFTSVIFPHLENMVVDDYSLGSGDRIDIVTQSRLRSMTLPITSDRQEFIDIFDGFHLPVLQKLTVVVEALKPLEVECIRMALAVSTCHEPTVDLQMATPPSDVDMDIVEPLLSVTKEVTVCGKVLDLLEILPGPET</sequence>
<accession>A0A0D0ALZ1</accession>
<dbReference type="STRING" id="930992.A0A0D0ALZ1"/>
<gene>
    <name evidence="1" type="ORF">CY34DRAFT_14613</name>
</gene>
<dbReference type="EMBL" id="KN835358">
    <property type="protein sequence ID" value="KIK39119.1"/>
    <property type="molecule type" value="Genomic_DNA"/>
</dbReference>
<dbReference type="HOGENOM" id="CLU_740050_0_0_1"/>
<organism evidence="1 2">
    <name type="scientific">Suillus luteus UH-Slu-Lm8-n1</name>
    <dbReference type="NCBI Taxonomy" id="930992"/>
    <lineage>
        <taxon>Eukaryota</taxon>
        <taxon>Fungi</taxon>
        <taxon>Dikarya</taxon>
        <taxon>Basidiomycota</taxon>
        <taxon>Agaricomycotina</taxon>
        <taxon>Agaricomycetes</taxon>
        <taxon>Agaricomycetidae</taxon>
        <taxon>Boletales</taxon>
        <taxon>Suillineae</taxon>
        <taxon>Suillaceae</taxon>
        <taxon>Suillus</taxon>
    </lineage>
</organism>
<dbReference type="Proteomes" id="UP000054485">
    <property type="component" value="Unassembled WGS sequence"/>
</dbReference>
<name>A0A0D0ALZ1_9AGAM</name>
<dbReference type="AlphaFoldDB" id="A0A0D0ALZ1"/>
<dbReference type="InParanoid" id="A0A0D0ALZ1"/>
<reference evidence="2" key="2">
    <citation type="submission" date="2015-01" db="EMBL/GenBank/DDBJ databases">
        <title>Evolutionary Origins and Diversification of the Mycorrhizal Mutualists.</title>
        <authorList>
            <consortium name="DOE Joint Genome Institute"/>
            <consortium name="Mycorrhizal Genomics Consortium"/>
            <person name="Kohler A."/>
            <person name="Kuo A."/>
            <person name="Nagy L.G."/>
            <person name="Floudas D."/>
            <person name="Copeland A."/>
            <person name="Barry K.W."/>
            <person name="Cichocki N."/>
            <person name="Veneault-Fourrey C."/>
            <person name="LaButti K."/>
            <person name="Lindquist E.A."/>
            <person name="Lipzen A."/>
            <person name="Lundell T."/>
            <person name="Morin E."/>
            <person name="Murat C."/>
            <person name="Riley R."/>
            <person name="Ohm R."/>
            <person name="Sun H."/>
            <person name="Tunlid A."/>
            <person name="Henrissat B."/>
            <person name="Grigoriev I.V."/>
            <person name="Hibbett D.S."/>
            <person name="Martin F."/>
        </authorList>
    </citation>
    <scope>NUCLEOTIDE SEQUENCE [LARGE SCALE GENOMIC DNA]</scope>
    <source>
        <strain evidence="2">UH-Slu-Lm8-n1</strain>
    </source>
</reference>
<proteinExistence type="predicted"/>
<protein>
    <submittedName>
        <fullName evidence="1">Unplaced genomic scaffold CY34scaffold_227, whole genome shotgun sequence</fullName>
    </submittedName>
</protein>
<keyword evidence="2" id="KW-1185">Reference proteome</keyword>
<dbReference type="OrthoDB" id="2649251at2759"/>
<reference evidence="1 2" key="1">
    <citation type="submission" date="2014-04" db="EMBL/GenBank/DDBJ databases">
        <authorList>
            <consortium name="DOE Joint Genome Institute"/>
            <person name="Kuo A."/>
            <person name="Ruytinx J."/>
            <person name="Rineau F."/>
            <person name="Colpaert J."/>
            <person name="Kohler A."/>
            <person name="Nagy L.G."/>
            <person name="Floudas D."/>
            <person name="Copeland A."/>
            <person name="Barry K.W."/>
            <person name="Cichocki N."/>
            <person name="Veneault-Fourrey C."/>
            <person name="LaButti K."/>
            <person name="Lindquist E.A."/>
            <person name="Lipzen A."/>
            <person name="Lundell T."/>
            <person name="Morin E."/>
            <person name="Murat C."/>
            <person name="Sun H."/>
            <person name="Tunlid A."/>
            <person name="Henrissat B."/>
            <person name="Grigoriev I.V."/>
            <person name="Hibbett D.S."/>
            <person name="Martin F."/>
            <person name="Nordberg H.P."/>
            <person name="Cantor M.N."/>
            <person name="Hua S.X."/>
        </authorList>
    </citation>
    <scope>NUCLEOTIDE SEQUENCE [LARGE SCALE GENOMIC DNA]</scope>
    <source>
        <strain evidence="1 2">UH-Slu-Lm8-n1</strain>
    </source>
</reference>